<proteinExistence type="predicted"/>
<dbReference type="Proteomes" id="UP000566819">
    <property type="component" value="Unassembled WGS sequence"/>
</dbReference>
<name>A0A8H4RGQ6_9HELO</name>
<keyword evidence="2" id="KW-1185">Reference proteome</keyword>
<organism evidence="1 2">
    <name type="scientific">Cudoniella acicularis</name>
    <dbReference type="NCBI Taxonomy" id="354080"/>
    <lineage>
        <taxon>Eukaryota</taxon>
        <taxon>Fungi</taxon>
        <taxon>Dikarya</taxon>
        <taxon>Ascomycota</taxon>
        <taxon>Pezizomycotina</taxon>
        <taxon>Leotiomycetes</taxon>
        <taxon>Helotiales</taxon>
        <taxon>Tricladiaceae</taxon>
        <taxon>Cudoniella</taxon>
    </lineage>
</organism>
<reference evidence="1 2" key="1">
    <citation type="submission" date="2020-03" db="EMBL/GenBank/DDBJ databases">
        <title>Draft Genome Sequence of Cudoniella acicularis.</title>
        <authorList>
            <person name="Buettner E."/>
            <person name="Kellner H."/>
        </authorList>
    </citation>
    <scope>NUCLEOTIDE SEQUENCE [LARGE SCALE GENOMIC DNA]</scope>
    <source>
        <strain evidence="1 2">DSM 108380</strain>
    </source>
</reference>
<evidence type="ECO:0000313" key="2">
    <source>
        <dbReference type="Proteomes" id="UP000566819"/>
    </source>
</evidence>
<accession>A0A8H4RGQ6</accession>
<dbReference type="AlphaFoldDB" id="A0A8H4RGQ6"/>
<comment type="caution">
    <text evidence="1">The sequence shown here is derived from an EMBL/GenBank/DDBJ whole genome shotgun (WGS) entry which is preliminary data.</text>
</comment>
<sequence length="66" mass="7402">MEFPVDFPGIGMNDTTNLALYAQLMRFATNTTLEEVSFENPNESQKRMIHSWAVSSGSEFENDPAS</sequence>
<protein>
    <submittedName>
        <fullName evidence="1">Uncharacterized protein</fullName>
    </submittedName>
</protein>
<evidence type="ECO:0000313" key="1">
    <source>
        <dbReference type="EMBL" id="KAF4629794.1"/>
    </source>
</evidence>
<dbReference type="EMBL" id="JAAMPI010000626">
    <property type="protein sequence ID" value="KAF4629794.1"/>
    <property type="molecule type" value="Genomic_DNA"/>
</dbReference>
<gene>
    <name evidence="1" type="ORF">G7Y89_g8349</name>
</gene>